<evidence type="ECO:0000313" key="2">
    <source>
        <dbReference type="EMBL" id="TNN87103.1"/>
    </source>
</evidence>
<feature type="region of interest" description="Disordered" evidence="1">
    <location>
        <begin position="207"/>
        <end position="246"/>
    </location>
</feature>
<dbReference type="Proteomes" id="UP000314294">
    <property type="component" value="Unassembled WGS sequence"/>
</dbReference>
<evidence type="ECO:0000256" key="1">
    <source>
        <dbReference type="SAM" id="MobiDB-lite"/>
    </source>
</evidence>
<protein>
    <submittedName>
        <fullName evidence="2">Uncharacterized protein</fullName>
    </submittedName>
</protein>
<sequence>MVCESNLCGALVKTAHTWGKENRGILLRLNPAPRGLSPIQQFTLRVDVRWYGGVPRRSRAADPTPIAAKPEGIYSHPVSARRGSEWGEAFRGERWEQQGRLQSRDQRREGGGRSLGTDWCGCAPRLPMCACGNLYCGAAGVRLARGFPLSARPRAVHLYGRPSVRSSICVAVPAPELPGCNPPSVTRPPRRVSAAERLPALAGGSRLPLAPVARGHKGRSQRCHNKPPVTGYRGDRRRSGQGSRLQRPPLLYGYVTFEMSVSGARR</sequence>
<accession>A0A4Z2JBG1</accession>
<comment type="caution">
    <text evidence="2">The sequence shown here is derived from an EMBL/GenBank/DDBJ whole genome shotgun (WGS) entry which is preliminary data.</text>
</comment>
<dbReference type="EMBL" id="SRLO01000012">
    <property type="protein sequence ID" value="TNN87103.1"/>
    <property type="molecule type" value="Genomic_DNA"/>
</dbReference>
<keyword evidence="3" id="KW-1185">Reference proteome</keyword>
<evidence type="ECO:0000313" key="3">
    <source>
        <dbReference type="Proteomes" id="UP000314294"/>
    </source>
</evidence>
<gene>
    <name evidence="2" type="ORF">EYF80_002858</name>
</gene>
<organism evidence="2 3">
    <name type="scientific">Liparis tanakae</name>
    <name type="common">Tanaka's snailfish</name>
    <dbReference type="NCBI Taxonomy" id="230148"/>
    <lineage>
        <taxon>Eukaryota</taxon>
        <taxon>Metazoa</taxon>
        <taxon>Chordata</taxon>
        <taxon>Craniata</taxon>
        <taxon>Vertebrata</taxon>
        <taxon>Euteleostomi</taxon>
        <taxon>Actinopterygii</taxon>
        <taxon>Neopterygii</taxon>
        <taxon>Teleostei</taxon>
        <taxon>Neoteleostei</taxon>
        <taxon>Acanthomorphata</taxon>
        <taxon>Eupercaria</taxon>
        <taxon>Perciformes</taxon>
        <taxon>Cottioidei</taxon>
        <taxon>Cottales</taxon>
        <taxon>Liparidae</taxon>
        <taxon>Liparis</taxon>
    </lineage>
</organism>
<dbReference type="AlphaFoldDB" id="A0A4Z2JBG1"/>
<reference evidence="2 3" key="1">
    <citation type="submission" date="2019-03" db="EMBL/GenBank/DDBJ databases">
        <title>First draft genome of Liparis tanakae, snailfish: a comprehensive survey of snailfish specific genes.</title>
        <authorList>
            <person name="Kim W."/>
            <person name="Song I."/>
            <person name="Jeong J.-H."/>
            <person name="Kim D."/>
            <person name="Kim S."/>
            <person name="Ryu S."/>
            <person name="Song J.Y."/>
            <person name="Lee S.K."/>
        </authorList>
    </citation>
    <scope>NUCLEOTIDE SEQUENCE [LARGE SCALE GENOMIC DNA]</scope>
    <source>
        <tissue evidence="2">Muscle</tissue>
    </source>
</reference>
<proteinExistence type="predicted"/>
<name>A0A4Z2JBG1_9TELE</name>
<feature type="compositionally biased region" description="Basic residues" evidence="1">
    <location>
        <begin position="214"/>
        <end position="225"/>
    </location>
</feature>